<keyword evidence="4" id="KW-0175">Coiled coil</keyword>
<dbReference type="SMART" id="SM00028">
    <property type="entry name" value="TPR"/>
    <property type="match status" value="2"/>
</dbReference>
<name>A0ABP3XTL4_9FLAO</name>
<evidence type="ECO:0000256" key="2">
    <source>
        <dbReference type="ARBA" id="ARBA00022803"/>
    </source>
</evidence>
<dbReference type="PROSITE" id="PS50005">
    <property type="entry name" value="TPR"/>
    <property type="match status" value="1"/>
</dbReference>
<proteinExistence type="predicted"/>
<feature type="compositionally biased region" description="Basic and acidic residues" evidence="5">
    <location>
        <begin position="168"/>
        <end position="181"/>
    </location>
</feature>
<dbReference type="Pfam" id="PF13414">
    <property type="entry name" value="TPR_11"/>
    <property type="match status" value="1"/>
</dbReference>
<dbReference type="InterPro" id="IPR011990">
    <property type="entry name" value="TPR-like_helical_dom_sf"/>
</dbReference>
<dbReference type="PANTHER" id="PTHR44227:SF3">
    <property type="entry name" value="PROTEIN O-MANNOSYL-TRANSFERASE TMTC4"/>
    <property type="match status" value="1"/>
</dbReference>
<dbReference type="Proteomes" id="UP001500507">
    <property type="component" value="Unassembled WGS sequence"/>
</dbReference>
<dbReference type="Gene3D" id="1.25.40.10">
    <property type="entry name" value="Tetratricopeptide repeat domain"/>
    <property type="match status" value="2"/>
</dbReference>
<keyword evidence="7" id="KW-1185">Reference proteome</keyword>
<keyword evidence="2 3" id="KW-0802">TPR repeat</keyword>
<feature type="compositionally biased region" description="Basic and acidic residues" evidence="5">
    <location>
        <begin position="189"/>
        <end position="241"/>
    </location>
</feature>
<dbReference type="InterPro" id="IPR019734">
    <property type="entry name" value="TPR_rpt"/>
</dbReference>
<dbReference type="PANTHER" id="PTHR44227">
    <property type="match status" value="1"/>
</dbReference>
<dbReference type="RefSeq" id="WP_343766353.1">
    <property type="nucleotide sequence ID" value="NZ_BAAAFG010000015.1"/>
</dbReference>
<evidence type="ECO:0000256" key="1">
    <source>
        <dbReference type="ARBA" id="ARBA00022737"/>
    </source>
</evidence>
<keyword evidence="1" id="KW-0677">Repeat</keyword>
<feature type="coiled-coil region" evidence="4">
    <location>
        <begin position="24"/>
        <end position="51"/>
    </location>
</feature>
<evidence type="ECO:0000256" key="4">
    <source>
        <dbReference type="SAM" id="Coils"/>
    </source>
</evidence>
<reference evidence="7" key="1">
    <citation type="journal article" date="2019" name="Int. J. Syst. Evol. Microbiol.">
        <title>The Global Catalogue of Microorganisms (GCM) 10K type strain sequencing project: providing services to taxonomists for standard genome sequencing and annotation.</title>
        <authorList>
            <consortium name="The Broad Institute Genomics Platform"/>
            <consortium name="The Broad Institute Genome Sequencing Center for Infectious Disease"/>
            <person name="Wu L."/>
            <person name="Ma J."/>
        </authorList>
    </citation>
    <scope>NUCLEOTIDE SEQUENCE [LARGE SCALE GENOMIC DNA]</scope>
    <source>
        <strain evidence="7">JCM 16082</strain>
    </source>
</reference>
<dbReference type="SUPFAM" id="SSF48452">
    <property type="entry name" value="TPR-like"/>
    <property type="match status" value="1"/>
</dbReference>
<evidence type="ECO:0000256" key="3">
    <source>
        <dbReference type="PROSITE-ProRule" id="PRU00339"/>
    </source>
</evidence>
<gene>
    <name evidence="6" type="ORF">GCM10009117_17980</name>
</gene>
<dbReference type="Pfam" id="PF13432">
    <property type="entry name" value="TPR_16"/>
    <property type="match status" value="1"/>
</dbReference>
<sequence length="288" mass="32741">MKKRLTYTFTAMMLMINFMSFGQNKEVEKAKKEARETSIQYMEEAEDALSENDFASAEANYRKAIATDPENTEAKYNMGNLYYNKEYTANAQGKYTTAGKNATEKALRHKSFHNQGNTFMKQKQYDKAVEAYKNALRNNPTDDETRYNLALAKSMLEKDGSGGDDQDKDQQGGDGDNKNENQGDQGENQDNKDKQDHGDQGKDQKENDQEKGEDKQDKGGDPKDGKDKEQPKGDQQKEQQQPKKQKGQLSPQQIKNLLDAIKNQEEKVQEKVNVQKGKGAQVKPEKDW</sequence>
<feature type="region of interest" description="Disordered" evidence="5">
    <location>
        <begin position="269"/>
        <end position="288"/>
    </location>
</feature>
<dbReference type="PROSITE" id="PS50293">
    <property type="entry name" value="TPR_REGION"/>
    <property type="match status" value="1"/>
</dbReference>
<evidence type="ECO:0000313" key="7">
    <source>
        <dbReference type="Proteomes" id="UP001500507"/>
    </source>
</evidence>
<organism evidence="6 7">
    <name type="scientific">Gangjinia marincola</name>
    <dbReference type="NCBI Taxonomy" id="578463"/>
    <lineage>
        <taxon>Bacteria</taxon>
        <taxon>Pseudomonadati</taxon>
        <taxon>Bacteroidota</taxon>
        <taxon>Flavobacteriia</taxon>
        <taxon>Flavobacteriales</taxon>
        <taxon>Flavobacteriaceae</taxon>
        <taxon>Gangjinia</taxon>
    </lineage>
</organism>
<dbReference type="EMBL" id="BAAAFG010000015">
    <property type="protein sequence ID" value="GAA0872651.1"/>
    <property type="molecule type" value="Genomic_DNA"/>
</dbReference>
<evidence type="ECO:0000313" key="6">
    <source>
        <dbReference type="EMBL" id="GAA0872651.1"/>
    </source>
</evidence>
<comment type="caution">
    <text evidence="6">The sequence shown here is derived from an EMBL/GenBank/DDBJ whole genome shotgun (WGS) entry which is preliminary data.</text>
</comment>
<dbReference type="InterPro" id="IPR052346">
    <property type="entry name" value="O-mannosyl-transferase_TMTC"/>
</dbReference>
<protein>
    <submittedName>
        <fullName evidence="6">Uncharacterized protein</fullName>
    </submittedName>
</protein>
<evidence type="ECO:0000256" key="5">
    <source>
        <dbReference type="SAM" id="MobiDB-lite"/>
    </source>
</evidence>
<accession>A0ABP3XTL4</accession>
<feature type="repeat" description="TPR" evidence="3">
    <location>
        <begin position="109"/>
        <end position="142"/>
    </location>
</feature>
<feature type="region of interest" description="Disordered" evidence="5">
    <location>
        <begin position="157"/>
        <end position="262"/>
    </location>
</feature>